<evidence type="ECO:0000313" key="2">
    <source>
        <dbReference type="EMBL" id="RED16846.1"/>
    </source>
</evidence>
<accession>A0A3D9FID3</accession>
<evidence type="ECO:0000313" key="3">
    <source>
        <dbReference type="Proteomes" id="UP000256310"/>
    </source>
</evidence>
<evidence type="ECO:0000256" key="1">
    <source>
        <dbReference type="SAM" id="MobiDB-lite"/>
    </source>
</evidence>
<comment type="caution">
    <text evidence="2">The sequence shown here is derived from an EMBL/GenBank/DDBJ whole genome shotgun (WGS) entry which is preliminary data.</text>
</comment>
<proteinExistence type="predicted"/>
<protein>
    <submittedName>
        <fullName evidence="2">Uncharacterized protein</fullName>
    </submittedName>
</protein>
<dbReference type="RefSeq" id="WP_162843453.1">
    <property type="nucleotide sequence ID" value="NZ_QRDP01000004.1"/>
</dbReference>
<sequence>MTALSDTPGKDREEEELEEGLKESFPASDPPANTQPGHAQPMPSSGYDEKDEGRKKG</sequence>
<dbReference type="AlphaFoldDB" id="A0A3D9FID3"/>
<gene>
    <name evidence="2" type="ORF">DFR46_1878</name>
</gene>
<organism evidence="2 3">
    <name type="scientific">Parasphingopyxis lamellibrachiae</name>
    <dbReference type="NCBI Taxonomy" id="680125"/>
    <lineage>
        <taxon>Bacteria</taxon>
        <taxon>Pseudomonadati</taxon>
        <taxon>Pseudomonadota</taxon>
        <taxon>Alphaproteobacteria</taxon>
        <taxon>Sphingomonadales</taxon>
        <taxon>Sphingomonadaceae</taxon>
        <taxon>Parasphingopyxis</taxon>
    </lineage>
</organism>
<dbReference type="Proteomes" id="UP000256310">
    <property type="component" value="Unassembled WGS sequence"/>
</dbReference>
<feature type="compositionally biased region" description="Basic and acidic residues" evidence="1">
    <location>
        <begin position="47"/>
        <end position="57"/>
    </location>
</feature>
<name>A0A3D9FID3_9SPHN</name>
<feature type="region of interest" description="Disordered" evidence="1">
    <location>
        <begin position="1"/>
        <end position="57"/>
    </location>
</feature>
<reference evidence="2 3" key="1">
    <citation type="submission" date="2018-07" db="EMBL/GenBank/DDBJ databases">
        <title>Genomic Encyclopedia of Type Strains, Phase IV (KMG-IV): sequencing the most valuable type-strain genomes for metagenomic binning, comparative biology and taxonomic classification.</title>
        <authorList>
            <person name="Goeker M."/>
        </authorList>
    </citation>
    <scope>NUCLEOTIDE SEQUENCE [LARGE SCALE GENOMIC DNA]</scope>
    <source>
        <strain evidence="2 3">DSM 26725</strain>
    </source>
</reference>
<keyword evidence="3" id="KW-1185">Reference proteome</keyword>
<dbReference type="EMBL" id="QRDP01000004">
    <property type="protein sequence ID" value="RED16846.1"/>
    <property type="molecule type" value="Genomic_DNA"/>
</dbReference>